<name>A0A183L7Y1_9TREM</name>
<accession>A0A183L7Y1</accession>
<evidence type="ECO:0000313" key="4">
    <source>
        <dbReference type="WBParaSite" id="SCUD_0002345501-mRNA-1"/>
    </source>
</evidence>
<keyword evidence="3" id="KW-1185">Reference proteome</keyword>
<dbReference type="EMBL" id="UZAK01054996">
    <property type="protein sequence ID" value="VDP83134.1"/>
    <property type="molecule type" value="Genomic_DNA"/>
</dbReference>
<feature type="transmembrane region" description="Helical" evidence="1">
    <location>
        <begin position="31"/>
        <end position="53"/>
    </location>
</feature>
<evidence type="ECO:0000313" key="2">
    <source>
        <dbReference type="EMBL" id="VDP83134.1"/>
    </source>
</evidence>
<dbReference type="Proteomes" id="UP000279833">
    <property type="component" value="Unassembled WGS sequence"/>
</dbReference>
<reference evidence="4" key="1">
    <citation type="submission" date="2016-06" db="UniProtKB">
        <authorList>
            <consortium name="WormBaseParasite"/>
        </authorList>
    </citation>
    <scope>IDENTIFICATION</scope>
</reference>
<reference evidence="2 3" key="2">
    <citation type="submission" date="2018-11" db="EMBL/GenBank/DDBJ databases">
        <authorList>
            <consortium name="Pathogen Informatics"/>
        </authorList>
    </citation>
    <scope>NUCLEOTIDE SEQUENCE [LARGE SCALE GENOMIC DNA]</scope>
    <source>
        <strain evidence="2">Dakar</strain>
        <strain evidence="3">Dakar, Senegal</strain>
    </source>
</reference>
<gene>
    <name evidence="2" type="ORF">SCUD_LOCUS23452</name>
</gene>
<evidence type="ECO:0000256" key="1">
    <source>
        <dbReference type="SAM" id="Phobius"/>
    </source>
</evidence>
<sequence>MLYIQDVKRNENWQLQQLLHKRKFIQTVVKLLVILVFTYLRNPVGILGIPIQMKSVLIDYLY</sequence>
<keyword evidence="1" id="KW-1133">Transmembrane helix</keyword>
<evidence type="ECO:0000313" key="3">
    <source>
        <dbReference type="Proteomes" id="UP000279833"/>
    </source>
</evidence>
<keyword evidence="1" id="KW-0472">Membrane</keyword>
<keyword evidence="1" id="KW-0812">Transmembrane</keyword>
<dbReference type="WBParaSite" id="SCUD_0002345501-mRNA-1">
    <property type="protein sequence ID" value="SCUD_0002345501-mRNA-1"/>
    <property type="gene ID" value="SCUD_0002345501"/>
</dbReference>
<protein>
    <submittedName>
        <fullName evidence="4">DoxX family protein</fullName>
    </submittedName>
</protein>
<organism evidence="4">
    <name type="scientific">Schistosoma curassoni</name>
    <dbReference type="NCBI Taxonomy" id="6186"/>
    <lineage>
        <taxon>Eukaryota</taxon>
        <taxon>Metazoa</taxon>
        <taxon>Spiralia</taxon>
        <taxon>Lophotrochozoa</taxon>
        <taxon>Platyhelminthes</taxon>
        <taxon>Trematoda</taxon>
        <taxon>Digenea</taxon>
        <taxon>Strigeidida</taxon>
        <taxon>Schistosomatoidea</taxon>
        <taxon>Schistosomatidae</taxon>
        <taxon>Schistosoma</taxon>
    </lineage>
</organism>
<proteinExistence type="predicted"/>
<dbReference type="AlphaFoldDB" id="A0A183L7Y1"/>